<sequence length="71" mass="7860">MFARAYALELTSLNSTKRASKYGEQKQARISKNNLSVLSPSTQGIKFLAKHLRSSTEVWIGQTPTNNSVTC</sequence>
<name>A0A232GIK6_9ENTR</name>
<dbReference type="EMBL" id="NXHG01000027">
    <property type="protein sequence ID" value="PCM58713.1"/>
    <property type="molecule type" value="Genomic_DNA"/>
</dbReference>
<reference evidence="1 2" key="1">
    <citation type="submission" date="2017-09" db="EMBL/GenBank/DDBJ databases">
        <title>Mdr eskape-Ghana.</title>
        <authorList>
            <person name="Agyepong N."/>
            <person name="Janice J."/>
            <person name="Samuelsen O."/>
            <person name="Owusu-Ofori A."/>
            <person name="Sundsfjord A."/>
            <person name="Essack S."/>
            <person name="Pedersen T."/>
        </authorList>
    </citation>
    <scope>NUCLEOTIDE SEQUENCE [LARGE SCALE GENOMIC DNA]</scope>
    <source>
        <strain evidence="1 2">46</strain>
    </source>
</reference>
<dbReference type="AlphaFoldDB" id="A0A232GIK6"/>
<gene>
    <name evidence="1" type="ORF">CP911_26120</name>
</gene>
<evidence type="ECO:0000313" key="1">
    <source>
        <dbReference type="EMBL" id="PCM58713.1"/>
    </source>
</evidence>
<accession>A0A232GIK6</accession>
<comment type="caution">
    <text evidence="1">The sequence shown here is derived from an EMBL/GenBank/DDBJ whole genome shotgun (WGS) entry which is preliminary data.</text>
</comment>
<protein>
    <submittedName>
        <fullName evidence="1">Transcriptional regulator</fullName>
    </submittedName>
</protein>
<organism evidence="1 2">
    <name type="scientific">Klebsiella quasipneumoniae</name>
    <dbReference type="NCBI Taxonomy" id="1463165"/>
    <lineage>
        <taxon>Bacteria</taxon>
        <taxon>Pseudomonadati</taxon>
        <taxon>Pseudomonadota</taxon>
        <taxon>Gammaproteobacteria</taxon>
        <taxon>Enterobacterales</taxon>
        <taxon>Enterobacteriaceae</taxon>
        <taxon>Klebsiella/Raoultella group</taxon>
        <taxon>Klebsiella</taxon>
        <taxon>Klebsiella pneumoniae complex</taxon>
    </lineage>
</organism>
<evidence type="ECO:0000313" key="2">
    <source>
        <dbReference type="Proteomes" id="UP000217648"/>
    </source>
</evidence>
<dbReference type="STRING" id="1463164.KQS06HV_130006"/>
<dbReference type="Proteomes" id="UP000217648">
    <property type="component" value="Unassembled WGS sequence"/>
</dbReference>
<proteinExistence type="predicted"/>